<comment type="catalytic activity">
    <reaction evidence="1">
        <text>S-ubiquitinyl-[E2 ubiquitin-conjugating enzyme]-L-cysteine + [acceptor protein]-L-lysine = [E2 ubiquitin-conjugating enzyme]-L-cysteine + N(6)-ubiquitinyl-[acceptor protein]-L-lysine.</text>
        <dbReference type="EC" id="2.3.2.27"/>
    </reaction>
</comment>
<keyword evidence="7 14" id="KW-0812">Transmembrane</keyword>
<feature type="transmembrane region" description="Helical" evidence="14">
    <location>
        <begin position="331"/>
        <end position="353"/>
    </location>
</feature>
<feature type="domain" description="E3 Ubiquitin ligase MUL1-like" evidence="15">
    <location>
        <begin position="410"/>
        <end position="533"/>
    </location>
</feature>
<comment type="subcellular location">
    <subcellularLocation>
        <location evidence="2">Membrane</location>
        <topology evidence="2">Multi-pass membrane protein</topology>
    </subcellularLocation>
    <subcellularLocation>
        <location evidence="3">Membrane</location>
        <topology evidence="3">Single-pass membrane protein</topology>
    </subcellularLocation>
</comment>
<keyword evidence="13 14" id="KW-0472">Membrane</keyword>
<keyword evidence="6" id="KW-0808">Transferase</keyword>
<evidence type="ECO:0000256" key="14">
    <source>
        <dbReference type="SAM" id="Phobius"/>
    </source>
</evidence>
<evidence type="ECO:0000256" key="1">
    <source>
        <dbReference type="ARBA" id="ARBA00000900"/>
    </source>
</evidence>
<feature type="transmembrane region" description="Helical" evidence="14">
    <location>
        <begin position="191"/>
        <end position="214"/>
    </location>
</feature>
<feature type="transmembrane region" description="Helical" evidence="14">
    <location>
        <begin position="521"/>
        <end position="542"/>
    </location>
</feature>
<evidence type="ECO:0000256" key="5">
    <source>
        <dbReference type="ARBA" id="ARBA00012483"/>
    </source>
</evidence>
<evidence type="ECO:0000256" key="7">
    <source>
        <dbReference type="ARBA" id="ARBA00022692"/>
    </source>
</evidence>
<evidence type="ECO:0000256" key="11">
    <source>
        <dbReference type="ARBA" id="ARBA00022833"/>
    </source>
</evidence>
<keyword evidence="10" id="KW-0833">Ubl conjugation pathway</keyword>
<keyword evidence="9" id="KW-0863">Zinc-finger</keyword>
<evidence type="ECO:0000256" key="8">
    <source>
        <dbReference type="ARBA" id="ARBA00022723"/>
    </source>
</evidence>
<evidence type="ECO:0000256" key="4">
    <source>
        <dbReference type="ARBA" id="ARBA00008854"/>
    </source>
</evidence>
<dbReference type="InterPro" id="IPR007156">
    <property type="entry name" value="MamQ_LemA"/>
</dbReference>
<dbReference type="Pfam" id="PF04011">
    <property type="entry name" value="LemA"/>
    <property type="match status" value="1"/>
</dbReference>
<evidence type="ECO:0000256" key="13">
    <source>
        <dbReference type="ARBA" id="ARBA00023136"/>
    </source>
</evidence>
<dbReference type="RefSeq" id="WP_290280273.1">
    <property type="nucleotide sequence ID" value="NZ_JAUFQI010000001.1"/>
</dbReference>
<evidence type="ECO:0000313" key="17">
    <source>
        <dbReference type="Proteomes" id="UP001595710"/>
    </source>
</evidence>
<dbReference type="SUPFAM" id="SSF140478">
    <property type="entry name" value="LemA-like"/>
    <property type="match status" value="1"/>
</dbReference>
<dbReference type="InterPro" id="IPR023353">
    <property type="entry name" value="LemA-like_dom_sf"/>
</dbReference>
<dbReference type="Gene3D" id="1.20.1440.20">
    <property type="entry name" value="LemA-like domain"/>
    <property type="match status" value="1"/>
</dbReference>
<proteinExistence type="inferred from homology"/>
<evidence type="ECO:0000259" key="15">
    <source>
        <dbReference type="Pfam" id="PF12483"/>
    </source>
</evidence>
<evidence type="ECO:0000256" key="12">
    <source>
        <dbReference type="ARBA" id="ARBA00022989"/>
    </source>
</evidence>
<dbReference type="EMBL" id="JBHRYN010000007">
    <property type="protein sequence ID" value="MFC3701027.1"/>
    <property type="molecule type" value="Genomic_DNA"/>
</dbReference>
<dbReference type="EC" id="2.3.2.27" evidence="5"/>
<evidence type="ECO:0000256" key="9">
    <source>
        <dbReference type="ARBA" id="ARBA00022771"/>
    </source>
</evidence>
<evidence type="ECO:0000256" key="10">
    <source>
        <dbReference type="ARBA" id="ARBA00022786"/>
    </source>
</evidence>
<evidence type="ECO:0000256" key="3">
    <source>
        <dbReference type="ARBA" id="ARBA00004167"/>
    </source>
</evidence>
<keyword evidence="17" id="KW-1185">Reference proteome</keyword>
<feature type="transmembrane region" description="Helical" evidence="14">
    <location>
        <begin position="221"/>
        <end position="241"/>
    </location>
</feature>
<name>A0ABV7WPQ7_9GAMM</name>
<dbReference type="Pfam" id="PF12483">
    <property type="entry name" value="GIDE"/>
    <property type="match status" value="1"/>
</dbReference>
<evidence type="ECO:0000256" key="6">
    <source>
        <dbReference type="ARBA" id="ARBA00022679"/>
    </source>
</evidence>
<organism evidence="16 17">
    <name type="scientific">Reinekea marina</name>
    <dbReference type="NCBI Taxonomy" id="1310421"/>
    <lineage>
        <taxon>Bacteria</taxon>
        <taxon>Pseudomonadati</taxon>
        <taxon>Pseudomonadota</taxon>
        <taxon>Gammaproteobacteria</taxon>
        <taxon>Oceanospirillales</taxon>
        <taxon>Saccharospirillaceae</taxon>
        <taxon>Reinekea</taxon>
    </lineage>
</organism>
<gene>
    <name evidence="16" type="ORF">ACFOND_05170</name>
</gene>
<dbReference type="PANTHER" id="PTHR34478:SF2">
    <property type="entry name" value="MEMBRANE PROTEIN"/>
    <property type="match status" value="1"/>
</dbReference>
<sequence length="722" mass="80394">MVRRIAYFCIALCLMGLALLGFTVGFSKLADVRQLDRLPVSPLSALTKGEYLVSGTITNKATSIIAPYSDDAVVYYHYELTETYTDSDGNQQTRTLESGKSATPFFIQDNTAQVQVDPGFRLSDIRFIAPQTYQHKTGDLTYTEQTLRSGDAIQLTGTYGSENQTLELQSNMTLPKFVTNDALNESTGQSLLGISLILSASAGALAIGFALLLSSFAVHRFWVFVVTMTLGLMGAFSYLGLHWVQIDWQRAERLYSLRSEGVLHQPNNKSAEQDLYQYFVRIEQSAQGWPDSALFSSFFDTKTQPNVWSQQEQQQLQEAALIRDFSRLKPVWLGSLLAIVGAIICLVFIGSALKAIRFKRLVEFIPTSKTTGLSYGLAELNGQAKTHTHALTSPLNQQECFAYEYCIEQKQGTGKNQKWVEIESGAERVSFSLKDELGRVRVNPNGANIEYSDQKVEQKGSRRYTEKWLATGAQLYCLGFARIDTETAGQLILAEDPNKEMKFLISAKTEQQVILGNGVNGFLLTGFALMFGIVAATMWLTLQSNFSPLDLLKVSLVVPAILLGITVIMHYNSLVFLRQRIHKTAADINTLLQKRADLFPRLAEIVSAYLSHESDVMKQLVNARSQVTPVGESVVEAETQLKTQNAAKHSLLALVEQYPDLKANKPIELIMQQMSEAEDELALIRQGYNDAVMLYNNQIEKLPDVFLAKLFAFKPSAPFQTS</sequence>
<keyword evidence="11" id="KW-0862">Zinc</keyword>
<keyword evidence="8" id="KW-0479">Metal-binding</keyword>
<comment type="caution">
    <text evidence="16">The sequence shown here is derived from an EMBL/GenBank/DDBJ whole genome shotgun (WGS) entry which is preliminary data.</text>
</comment>
<protein>
    <recommendedName>
        <fullName evidence="5">RING-type E3 ubiquitin transferase</fullName>
        <ecNumber evidence="5">2.3.2.27</ecNumber>
    </recommendedName>
</protein>
<dbReference type="InterPro" id="IPR022170">
    <property type="entry name" value="MUL1-like"/>
</dbReference>
<accession>A0ABV7WPQ7</accession>
<keyword evidence="12 14" id="KW-1133">Transmembrane helix</keyword>
<evidence type="ECO:0000256" key="2">
    <source>
        <dbReference type="ARBA" id="ARBA00004141"/>
    </source>
</evidence>
<dbReference type="Proteomes" id="UP001595710">
    <property type="component" value="Unassembled WGS sequence"/>
</dbReference>
<reference evidence="17" key="1">
    <citation type="journal article" date="2019" name="Int. J. Syst. Evol. Microbiol.">
        <title>The Global Catalogue of Microorganisms (GCM) 10K type strain sequencing project: providing services to taxonomists for standard genome sequencing and annotation.</title>
        <authorList>
            <consortium name="The Broad Institute Genomics Platform"/>
            <consortium name="The Broad Institute Genome Sequencing Center for Infectious Disease"/>
            <person name="Wu L."/>
            <person name="Ma J."/>
        </authorList>
    </citation>
    <scope>NUCLEOTIDE SEQUENCE [LARGE SCALE GENOMIC DNA]</scope>
    <source>
        <strain evidence="17">CECT 8288</strain>
    </source>
</reference>
<feature type="transmembrane region" description="Helical" evidence="14">
    <location>
        <begin position="554"/>
        <end position="577"/>
    </location>
</feature>
<dbReference type="PANTHER" id="PTHR34478">
    <property type="entry name" value="PROTEIN LEMA"/>
    <property type="match status" value="1"/>
</dbReference>
<comment type="similarity">
    <text evidence="4">Belongs to the LemA family.</text>
</comment>
<evidence type="ECO:0000313" key="16">
    <source>
        <dbReference type="EMBL" id="MFC3701027.1"/>
    </source>
</evidence>